<proteinExistence type="predicted"/>
<gene>
    <name evidence="1" type="ORF">SAMN04487926_104410</name>
</gene>
<reference evidence="1" key="1">
    <citation type="submission" date="2016-10" db="EMBL/GenBank/DDBJ databases">
        <authorList>
            <person name="Varghese N."/>
            <person name="Submissions S."/>
        </authorList>
    </citation>
    <scope>NUCLEOTIDE SEQUENCE [LARGE SCALE GENOMIC DNA]</scope>
    <source>
        <strain evidence="1">YR281</strain>
    </source>
</reference>
<dbReference type="EMBL" id="FNDI01000004">
    <property type="protein sequence ID" value="SDH43606.1"/>
    <property type="molecule type" value="Genomic_DNA"/>
</dbReference>
<protein>
    <submittedName>
        <fullName evidence="1">Uncharacterized protein</fullName>
    </submittedName>
</protein>
<keyword evidence="2" id="KW-1185">Reference proteome</keyword>
<sequence length="218" mass="24330">MSKENFSSQYNAAAHGLSDRRARWNRRSRTSSRSAMCREAACVSLQARARRLDERVLPLHIRSLSAVTRKTRAGEACLEERAKNLCTALQSGSGMTEGNCLLYRSQLTDALSMRRICLVWDAHSNAIDVNDSGYVCPGRSLKPNVSGVAADTLRHTPALKPGYNQASVRKRVLDKRSNCLGQFPKESNHYTEKSQVPDVGGIRWWVSSRHRAIETLSL</sequence>
<organism evidence="1 2">
    <name type="scientific">Paraburkholderia steynii</name>
    <dbReference type="NCBI Taxonomy" id="1245441"/>
    <lineage>
        <taxon>Bacteria</taxon>
        <taxon>Pseudomonadati</taxon>
        <taxon>Pseudomonadota</taxon>
        <taxon>Betaproteobacteria</taxon>
        <taxon>Burkholderiales</taxon>
        <taxon>Burkholderiaceae</taxon>
        <taxon>Paraburkholderia</taxon>
    </lineage>
</organism>
<name>A0A7Z7B523_9BURK</name>
<dbReference type="Proteomes" id="UP000198900">
    <property type="component" value="Unassembled WGS sequence"/>
</dbReference>
<evidence type="ECO:0000313" key="1">
    <source>
        <dbReference type="EMBL" id="SDH43606.1"/>
    </source>
</evidence>
<dbReference type="AlphaFoldDB" id="A0A7Z7B523"/>
<comment type="caution">
    <text evidence="1">The sequence shown here is derived from an EMBL/GenBank/DDBJ whole genome shotgun (WGS) entry which is preliminary data.</text>
</comment>
<evidence type="ECO:0000313" key="2">
    <source>
        <dbReference type="Proteomes" id="UP000198900"/>
    </source>
</evidence>
<accession>A0A7Z7B523</accession>